<dbReference type="Pfam" id="PF23073">
    <property type="entry name" value="DUF7045"/>
    <property type="match status" value="1"/>
</dbReference>
<protein>
    <submittedName>
        <fullName evidence="6">Uncharacterized protein LOC106470045</fullName>
    </submittedName>
</protein>
<evidence type="ECO:0000259" key="4">
    <source>
        <dbReference type="Pfam" id="PF23073"/>
    </source>
</evidence>
<keyword evidence="5" id="KW-1185">Reference proteome</keyword>
<organism evidence="5 6">
    <name type="scientific">Limulus polyphemus</name>
    <name type="common">Atlantic horseshoe crab</name>
    <dbReference type="NCBI Taxonomy" id="6850"/>
    <lineage>
        <taxon>Eukaryota</taxon>
        <taxon>Metazoa</taxon>
        <taxon>Ecdysozoa</taxon>
        <taxon>Arthropoda</taxon>
        <taxon>Chelicerata</taxon>
        <taxon>Merostomata</taxon>
        <taxon>Xiphosura</taxon>
        <taxon>Limulidae</taxon>
        <taxon>Limulus</taxon>
    </lineage>
</organism>
<feature type="non-terminal residue" evidence="6">
    <location>
        <position position="1"/>
    </location>
</feature>
<feature type="domain" description="DUF7042" evidence="1">
    <location>
        <begin position="109"/>
        <end position="237"/>
    </location>
</feature>
<dbReference type="Pfam" id="PF23071">
    <property type="entry name" value="DUF7044"/>
    <property type="match status" value="1"/>
</dbReference>
<dbReference type="RefSeq" id="XP_013786022.2">
    <property type="nucleotide sequence ID" value="XM_013930568.2"/>
</dbReference>
<dbReference type="Proteomes" id="UP000694941">
    <property type="component" value="Unplaced"/>
</dbReference>
<evidence type="ECO:0000259" key="2">
    <source>
        <dbReference type="Pfam" id="PF23070"/>
    </source>
</evidence>
<gene>
    <name evidence="6" type="primary">LOC106470045</name>
</gene>
<dbReference type="GeneID" id="106470045"/>
<feature type="domain" description="DUF7043" evidence="2">
    <location>
        <begin position="245"/>
        <end position="358"/>
    </location>
</feature>
<name>A0ABM1BP99_LIMPO</name>
<dbReference type="InterPro" id="IPR055472">
    <property type="entry name" value="DUF7044"/>
</dbReference>
<dbReference type="PANTHER" id="PTHR22255">
    <property type="entry name" value="LP06548P"/>
    <property type="match status" value="1"/>
</dbReference>
<dbReference type="Pfam" id="PF23070">
    <property type="entry name" value="DUF7043"/>
    <property type="match status" value="1"/>
</dbReference>
<dbReference type="InterPro" id="IPR055473">
    <property type="entry name" value="DUF7045"/>
</dbReference>
<feature type="domain" description="DUF7044" evidence="3">
    <location>
        <begin position="9"/>
        <end position="92"/>
    </location>
</feature>
<feature type="domain" description="DUF7045" evidence="4">
    <location>
        <begin position="405"/>
        <end position="480"/>
    </location>
</feature>
<accession>A0ABM1BP99</accession>
<reference evidence="6" key="1">
    <citation type="submission" date="2025-08" db="UniProtKB">
        <authorList>
            <consortium name="RefSeq"/>
        </authorList>
    </citation>
    <scope>IDENTIFICATION</scope>
    <source>
        <tissue evidence="6">Muscle</tissue>
    </source>
</reference>
<evidence type="ECO:0000313" key="5">
    <source>
        <dbReference type="Proteomes" id="UP000694941"/>
    </source>
</evidence>
<dbReference type="Pfam" id="PF23069">
    <property type="entry name" value="DUF7042"/>
    <property type="match status" value="1"/>
</dbReference>
<sequence length="526" mass="59749">FFPITACYGCQFPAKWTGLWFQKGLEPPIRIEGDTFSWRGKCIDSEGDLFLIDDNQLGCSRCVVIYEKHPNVLQYRETFCEKHHSLDDACAKLSVDAHLHSMFRVNAAPVPCPFKGPFTFSYSRGHGECNYPVSTIDSCTDDSKLLFRFQACVDVLKSESSEEELTCVATWKEGSAHYLVGKMINKKNYRISYKDEDTYRCFIYDSLPDSYLLSQSADATCDGLVSPREGYRTMRLAKSGLPDINCQFPGWVTAHHHWHTLDDSKSYIFSHWNSSFRISHRKPGYEDAKITIHCFIAISNFGQLRRLRLFLNANFKLTINNGFVCMSFHRRDKHITELQIGSFVRRAEDACPPIHVPAPQEYITLVTSTPRTKLCPALAETNGLRVQTGRLGSLPEKCTQYSTAVVGCRSDSTLEFLTTCASYRDLKRFQCHGTWEEKGRTYLVTGLRESRRKFCFVFSAHSRVTRMSGLHDTCSRSIQPGITGNLTFNITAAGDCDYTLNTVSQLMYTESLLLIASLLAFIINIR</sequence>
<proteinExistence type="predicted"/>
<evidence type="ECO:0000313" key="6">
    <source>
        <dbReference type="RefSeq" id="XP_013786022.2"/>
    </source>
</evidence>
<evidence type="ECO:0000259" key="1">
    <source>
        <dbReference type="Pfam" id="PF23069"/>
    </source>
</evidence>
<dbReference type="InterPro" id="IPR055470">
    <property type="entry name" value="DUF7042"/>
</dbReference>
<dbReference type="PANTHER" id="PTHR22255:SF9">
    <property type="entry name" value="LP06548P"/>
    <property type="match status" value="1"/>
</dbReference>
<dbReference type="InterPro" id="IPR055471">
    <property type="entry name" value="DUF7043"/>
</dbReference>
<evidence type="ECO:0000259" key="3">
    <source>
        <dbReference type="Pfam" id="PF23071"/>
    </source>
</evidence>